<gene>
    <name evidence="3" type="ORF">PPAR1163_LOCUS13625</name>
</gene>
<evidence type="ECO:0000256" key="1">
    <source>
        <dbReference type="SAM" id="Phobius"/>
    </source>
</evidence>
<dbReference type="AlphaFoldDB" id="A0A7S1U2P6"/>
<feature type="transmembrane region" description="Helical" evidence="1">
    <location>
        <begin position="12"/>
        <end position="33"/>
    </location>
</feature>
<feature type="chain" id="PRO_5031126242" description="Membrane magnesium transporter" evidence="2">
    <location>
        <begin position="23"/>
        <end position="119"/>
    </location>
</feature>
<feature type="transmembrane region" description="Helical" evidence="1">
    <location>
        <begin position="53"/>
        <end position="71"/>
    </location>
</feature>
<sequence>MPSTLNPNLKVVLLLVLHATMAASSALSVGFMLANPALLRYNDRNMDFADAAALTHAALALGFCATAVLLARHLPPRLLRAGGVDLQLANPTVAFQGNGRALGGSGGAADYKSVRSAEV</sequence>
<protein>
    <recommendedName>
        <fullName evidence="4">Membrane magnesium transporter</fullName>
    </recommendedName>
</protein>
<proteinExistence type="predicted"/>
<keyword evidence="1" id="KW-1133">Transmembrane helix</keyword>
<evidence type="ECO:0000256" key="2">
    <source>
        <dbReference type="SAM" id="SignalP"/>
    </source>
</evidence>
<feature type="signal peptide" evidence="2">
    <location>
        <begin position="1"/>
        <end position="22"/>
    </location>
</feature>
<name>A0A7S1U2P6_9STRA</name>
<accession>A0A7S1U2P6</accession>
<evidence type="ECO:0008006" key="4">
    <source>
        <dbReference type="Google" id="ProtNLM"/>
    </source>
</evidence>
<keyword evidence="1" id="KW-0472">Membrane</keyword>
<evidence type="ECO:0000313" key="3">
    <source>
        <dbReference type="EMBL" id="CAD9255256.1"/>
    </source>
</evidence>
<reference evidence="3" key="1">
    <citation type="submission" date="2021-01" db="EMBL/GenBank/DDBJ databases">
        <authorList>
            <person name="Corre E."/>
            <person name="Pelletier E."/>
            <person name="Niang G."/>
            <person name="Scheremetjew M."/>
            <person name="Finn R."/>
            <person name="Kale V."/>
            <person name="Holt S."/>
            <person name="Cochrane G."/>
            <person name="Meng A."/>
            <person name="Brown T."/>
            <person name="Cohen L."/>
        </authorList>
    </citation>
    <scope>NUCLEOTIDE SEQUENCE</scope>
    <source>
        <strain evidence="3">CCMP2877</strain>
    </source>
</reference>
<organism evidence="3">
    <name type="scientific">Phaeomonas parva</name>
    <dbReference type="NCBI Taxonomy" id="124430"/>
    <lineage>
        <taxon>Eukaryota</taxon>
        <taxon>Sar</taxon>
        <taxon>Stramenopiles</taxon>
        <taxon>Ochrophyta</taxon>
        <taxon>Pinguiophyceae</taxon>
        <taxon>Pinguiochrysidales</taxon>
        <taxon>Pinguiochrysidaceae</taxon>
        <taxon>Phaeomonas</taxon>
    </lineage>
</organism>
<dbReference type="EMBL" id="HBGJ01021048">
    <property type="protein sequence ID" value="CAD9255256.1"/>
    <property type="molecule type" value="Transcribed_RNA"/>
</dbReference>
<keyword evidence="1" id="KW-0812">Transmembrane</keyword>
<keyword evidence="2" id="KW-0732">Signal</keyword>